<organism evidence="1 2">
    <name type="scientific">Euroglyphus maynei</name>
    <name type="common">Mayne's house dust mite</name>
    <dbReference type="NCBI Taxonomy" id="6958"/>
    <lineage>
        <taxon>Eukaryota</taxon>
        <taxon>Metazoa</taxon>
        <taxon>Ecdysozoa</taxon>
        <taxon>Arthropoda</taxon>
        <taxon>Chelicerata</taxon>
        <taxon>Arachnida</taxon>
        <taxon>Acari</taxon>
        <taxon>Acariformes</taxon>
        <taxon>Sarcoptiformes</taxon>
        <taxon>Astigmata</taxon>
        <taxon>Psoroptidia</taxon>
        <taxon>Analgoidea</taxon>
        <taxon>Pyroglyphidae</taxon>
        <taxon>Pyroglyphinae</taxon>
        <taxon>Euroglyphus</taxon>
    </lineage>
</organism>
<gene>
    <name evidence="1" type="ORF">BLA29_011011</name>
</gene>
<dbReference type="AlphaFoldDB" id="A0A1Y3BQL8"/>
<dbReference type="Proteomes" id="UP000194236">
    <property type="component" value="Unassembled WGS sequence"/>
</dbReference>
<dbReference type="OrthoDB" id="9977309at2759"/>
<protein>
    <submittedName>
        <fullName evidence="1">Uncharacterized protein</fullName>
    </submittedName>
</protein>
<proteinExistence type="predicted"/>
<comment type="caution">
    <text evidence="1">The sequence shown here is derived from an EMBL/GenBank/DDBJ whole genome shotgun (WGS) entry which is preliminary data.</text>
</comment>
<name>A0A1Y3BQL8_EURMA</name>
<dbReference type="Gene3D" id="3.30.540.10">
    <property type="entry name" value="Fructose-1,6-Bisphosphatase, subunit A, domain 1"/>
    <property type="match status" value="1"/>
</dbReference>
<accession>A0A1Y3BQL8</accession>
<evidence type="ECO:0000313" key="1">
    <source>
        <dbReference type="EMBL" id="OTF82238.1"/>
    </source>
</evidence>
<keyword evidence="2" id="KW-1185">Reference proteome</keyword>
<sequence length="163" mass="18850">MKILVNELLEELIQVAEKSAQISRICRDDNDGLFRILIQEKTNNDGKNPRFQHDYKTFADVLIQEMAKFRLEAKVRFSKQIYGEESNHFRNQLGQDISIEIGNDEQITYEKFVQILDYNTSVSRKLVQVIYSSSPSIINNFENDSSISVELSDIAVWIDPIGM</sequence>
<dbReference type="SUPFAM" id="SSF56655">
    <property type="entry name" value="Carbohydrate phosphatase"/>
    <property type="match status" value="1"/>
</dbReference>
<dbReference type="EMBL" id="MUJZ01009443">
    <property type="protein sequence ID" value="OTF82238.1"/>
    <property type="molecule type" value="Genomic_DNA"/>
</dbReference>
<reference evidence="1 2" key="1">
    <citation type="submission" date="2017-03" db="EMBL/GenBank/DDBJ databases">
        <title>Genome Survey of Euroglyphus maynei.</title>
        <authorList>
            <person name="Arlian L.G."/>
            <person name="Morgan M.S."/>
            <person name="Rider S.D."/>
        </authorList>
    </citation>
    <scope>NUCLEOTIDE SEQUENCE [LARGE SCALE GENOMIC DNA]</scope>
    <source>
        <strain evidence="1">Arlian Lab</strain>
        <tissue evidence="1">Whole body</tissue>
    </source>
</reference>
<evidence type="ECO:0000313" key="2">
    <source>
        <dbReference type="Proteomes" id="UP000194236"/>
    </source>
</evidence>